<dbReference type="InterPro" id="IPR003841">
    <property type="entry name" value="Na/Pi_transpt"/>
</dbReference>
<feature type="transmembrane region" description="Helical" evidence="8">
    <location>
        <begin position="153"/>
        <end position="171"/>
    </location>
</feature>
<evidence type="ECO:0000256" key="5">
    <source>
        <dbReference type="ARBA" id="ARBA00023136"/>
    </source>
</evidence>
<dbReference type="GO" id="GO:0005436">
    <property type="term" value="F:sodium:phosphate symporter activity"/>
    <property type="evidence" value="ECO:0007669"/>
    <property type="project" value="InterPro"/>
</dbReference>
<proteinExistence type="predicted"/>
<comment type="caution">
    <text evidence="9">The sequence shown here is derived from an EMBL/GenBank/DDBJ whole genome shotgun (WGS) entry which is preliminary data.</text>
</comment>
<keyword evidence="4 8" id="KW-1133">Transmembrane helix</keyword>
<feature type="transmembrane region" description="Helical" evidence="8">
    <location>
        <begin position="267"/>
        <end position="288"/>
    </location>
</feature>
<dbReference type="NCBIfam" id="NF037997">
    <property type="entry name" value="Na_Pi_symport"/>
    <property type="match status" value="1"/>
</dbReference>
<feature type="transmembrane region" description="Helical" evidence="8">
    <location>
        <begin position="83"/>
        <end position="109"/>
    </location>
</feature>
<feature type="transmembrane region" description="Helical" evidence="8">
    <location>
        <begin position="129"/>
        <end position="146"/>
    </location>
</feature>
<reference evidence="9 10" key="1">
    <citation type="submission" date="2019-07" db="EMBL/GenBank/DDBJ databases">
        <title>The pathways for chlorine oxyanion respiration interact through the shared metabolite chlorate.</title>
        <authorList>
            <person name="Barnum T.P."/>
            <person name="Cheng Y."/>
            <person name="Hill K.A."/>
            <person name="Lucas L.N."/>
            <person name="Carlson H.K."/>
            <person name="Coates J.D."/>
        </authorList>
    </citation>
    <scope>NUCLEOTIDE SEQUENCE [LARGE SCALE GENOMIC DNA]</scope>
    <source>
        <strain evidence="9">BK-3</strain>
    </source>
</reference>
<keyword evidence="5 8" id="KW-0472">Membrane</keyword>
<feature type="coiled-coil region" evidence="6">
    <location>
        <begin position="448"/>
        <end position="504"/>
    </location>
</feature>
<evidence type="ECO:0000256" key="8">
    <source>
        <dbReference type="SAM" id="Phobius"/>
    </source>
</evidence>
<dbReference type="PANTHER" id="PTHR10010:SF46">
    <property type="entry name" value="SODIUM-DEPENDENT PHOSPHATE TRANSPORT PROTEIN 2B"/>
    <property type="match status" value="1"/>
</dbReference>
<comment type="subcellular location">
    <subcellularLocation>
        <location evidence="1">Cell membrane</location>
        <topology evidence="1">Multi-pass membrane protein</topology>
    </subcellularLocation>
</comment>
<feature type="region of interest" description="Disordered" evidence="7">
    <location>
        <begin position="596"/>
        <end position="626"/>
    </location>
</feature>
<keyword evidence="6" id="KW-0175">Coiled coil</keyword>
<feature type="transmembrane region" description="Helical" evidence="8">
    <location>
        <begin position="27"/>
        <end position="45"/>
    </location>
</feature>
<organism evidence="9 10">
    <name type="scientific">Sedimenticola thiotaurini</name>
    <dbReference type="NCBI Taxonomy" id="1543721"/>
    <lineage>
        <taxon>Bacteria</taxon>
        <taxon>Pseudomonadati</taxon>
        <taxon>Pseudomonadota</taxon>
        <taxon>Gammaproteobacteria</taxon>
        <taxon>Chromatiales</taxon>
        <taxon>Sedimenticolaceae</taxon>
        <taxon>Sedimenticola</taxon>
    </lineage>
</organism>
<feature type="compositionally biased region" description="Polar residues" evidence="7">
    <location>
        <begin position="596"/>
        <end position="607"/>
    </location>
</feature>
<dbReference type="Proteomes" id="UP000317355">
    <property type="component" value="Unassembled WGS sequence"/>
</dbReference>
<feature type="transmembrane region" description="Helical" evidence="8">
    <location>
        <begin position="191"/>
        <end position="209"/>
    </location>
</feature>
<dbReference type="GO" id="GO:0044341">
    <property type="term" value="P:sodium-dependent phosphate transport"/>
    <property type="evidence" value="ECO:0007669"/>
    <property type="project" value="InterPro"/>
</dbReference>
<evidence type="ECO:0000256" key="7">
    <source>
        <dbReference type="SAM" id="MobiDB-lite"/>
    </source>
</evidence>
<evidence type="ECO:0000256" key="1">
    <source>
        <dbReference type="ARBA" id="ARBA00004651"/>
    </source>
</evidence>
<keyword evidence="3 8" id="KW-0812">Transmembrane</keyword>
<dbReference type="Pfam" id="PF02690">
    <property type="entry name" value="Na_Pi_cotrans"/>
    <property type="match status" value="2"/>
</dbReference>
<evidence type="ECO:0000313" key="9">
    <source>
        <dbReference type="EMBL" id="TVT57643.1"/>
    </source>
</evidence>
<evidence type="ECO:0000256" key="3">
    <source>
        <dbReference type="ARBA" id="ARBA00022692"/>
    </source>
</evidence>
<dbReference type="STRING" id="1543721.AAY24_07940"/>
<gene>
    <name evidence="9" type="ORF">FHK82_05545</name>
</gene>
<dbReference type="EMBL" id="VMRY01000012">
    <property type="protein sequence ID" value="TVT57643.1"/>
    <property type="molecule type" value="Genomic_DNA"/>
</dbReference>
<feature type="transmembrane region" description="Helical" evidence="8">
    <location>
        <begin position="308"/>
        <end position="329"/>
    </location>
</feature>
<dbReference type="GO" id="GO:0005886">
    <property type="term" value="C:plasma membrane"/>
    <property type="evidence" value="ECO:0007669"/>
    <property type="project" value="UniProtKB-SubCell"/>
</dbReference>
<evidence type="ECO:0000256" key="6">
    <source>
        <dbReference type="SAM" id="Coils"/>
    </source>
</evidence>
<feature type="transmembrane region" description="Helical" evidence="8">
    <location>
        <begin position="214"/>
        <end position="230"/>
    </location>
</feature>
<protein>
    <submittedName>
        <fullName evidence="9">Na/Pi cotransporter family protein</fullName>
    </submittedName>
</protein>
<evidence type="ECO:0000313" key="10">
    <source>
        <dbReference type="Proteomes" id="UP000317355"/>
    </source>
</evidence>
<evidence type="ECO:0000256" key="2">
    <source>
        <dbReference type="ARBA" id="ARBA00022475"/>
    </source>
</evidence>
<dbReference type="AlphaFoldDB" id="A0A558D9J5"/>
<keyword evidence="2" id="KW-1003">Cell membrane</keyword>
<dbReference type="PANTHER" id="PTHR10010">
    <property type="entry name" value="SOLUTE CARRIER FAMILY 34 SODIUM PHOSPHATE , MEMBER 2-RELATED"/>
    <property type="match status" value="1"/>
</dbReference>
<accession>A0A558D9J5</accession>
<name>A0A558D9J5_9GAMM</name>
<sequence>MLKKILLPTILLVLSYGFWLSDDFKEISAGVAIFMFGMLALEQGFRTFTGGVLENLMNKTTSSLPKSLTFGIVSTSILQSSSLVSVITISFLSAGLISLVSGIGIIFGANLGTTTGAWLIAGLGLKIKISAYAMPMLVFGVLLILQKSKNLNGVGYVLAGLGFLFLGIHYMKEGFEAFKDTLNLAEYAVQGYPGLFLFMLIGALATVIMQSSHATLVLIITALAAYQITYENALALAIGANIGTTITAILGSISANAQGKRLAAAHLAFNLVTGLIAILFIFQLMIAVNEISQFFGIRENDYTLKLAVFHTLFNLIGVLVMTPLINPLVKILERLFKEKKPEIDQPKFLTESAIDFPETAVKAVLQESLHVYDNAQSVLIHALGYKRPEVLSTLDLLEVAEEQKKLTRLDIDAAYERSIKGLYSAIVAFISRADFSWQVGQSADLHHLREANQHVVEAIKDMKHLQKNMIRYINADHAAMRHAYDQLRSQLAVIIRQLEEIRLTDESDTAILSLDSLKLMVKETHESFYSTLIELIRKGSIVPERGTSLMNDSNYTYSIAMNLIRAGQTLFVTGPREMAAAVRTIALSDNELQAVSDQHQASESNDPTLIGLPQELSGNETEKTAP</sequence>
<feature type="transmembrane region" description="Helical" evidence="8">
    <location>
        <begin position="236"/>
        <end position="255"/>
    </location>
</feature>
<evidence type="ECO:0000256" key="4">
    <source>
        <dbReference type="ARBA" id="ARBA00022989"/>
    </source>
</evidence>